<reference evidence="2 3" key="1">
    <citation type="submission" date="2018-09" db="EMBL/GenBank/DDBJ databases">
        <title>Murine metabolic-syndrome-specific gut microbial biobank.</title>
        <authorList>
            <person name="Liu C."/>
        </authorList>
    </citation>
    <scope>NUCLEOTIDE SEQUENCE [LARGE SCALE GENOMIC DNA]</scope>
    <source>
        <strain evidence="2 3">8-P5</strain>
    </source>
</reference>
<comment type="caution">
    <text evidence="2">The sequence shown here is derived from an EMBL/GenBank/DDBJ whole genome shotgun (WGS) entry which is preliminary data.</text>
</comment>
<proteinExistence type="predicted"/>
<feature type="signal peptide" evidence="1">
    <location>
        <begin position="1"/>
        <end position="19"/>
    </location>
</feature>
<feature type="chain" id="PRO_5018235401" description="NVEALA family protein" evidence="1">
    <location>
        <begin position="20"/>
        <end position="72"/>
    </location>
</feature>
<evidence type="ECO:0000313" key="2">
    <source>
        <dbReference type="EMBL" id="RLT74061.1"/>
    </source>
</evidence>
<dbReference type="Proteomes" id="UP000278164">
    <property type="component" value="Unassembled WGS sequence"/>
</dbReference>
<protein>
    <recommendedName>
        <fullName evidence="4">NVEALA family protein</fullName>
    </recommendedName>
</protein>
<accession>A0A3L7ZRZ2</accession>
<dbReference type="EMBL" id="RAYI01000010">
    <property type="protein sequence ID" value="RLT74061.1"/>
    <property type="molecule type" value="Genomic_DNA"/>
</dbReference>
<name>A0A3L7ZRZ2_PARDI</name>
<dbReference type="OrthoDB" id="1050460at2"/>
<sequence>MLKKILTIGSFAAIAAAFGFNNTGSTNEEVSVSDLMSANTEALAYCPNGCVDRCGSCDCNGWHNYEEYSGWG</sequence>
<keyword evidence="1" id="KW-0732">Signal</keyword>
<evidence type="ECO:0008006" key="4">
    <source>
        <dbReference type="Google" id="ProtNLM"/>
    </source>
</evidence>
<gene>
    <name evidence="2" type="ORF">D7V78_06430</name>
</gene>
<evidence type="ECO:0000313" key="3">
    <source>
        <dbReference type="Proteomes" id="UP000278164"/>
    </source>
</evidence>
<evidence type="ECO:0000256" key="1">
    <source>
        <dbReference type="SAM" id="SignalP"/>
    </source>
</evidence>
<organism evidence="2 3">
    <name type="scientific">Parabacteroides distasonis</name>
    <dbReference type="NCBI Taxonomy" id="823"/>
    <lineage>
        <taxon>Bacteria</taxon>
        <taxon>Pseudomonadati</taxon>
        <taxon>Bacteroidota</taxon>
        <taxon>Bacteroidia</taxon>
        <taxon>Bacteroidales</taxon>
        <taxon>Tannerellaceae</taxon>
        <taxon>Parabacteroides</taxon>
    </lineage>
</organism>
<dbReference type="AlphaFoldDB" id="A0A3L7ZRZ2"/>